<keyword evidence="3" id="KW-1185">Reference proteome</keyword>
<accession>A0A2W1JJF1</accession>
<dbReference type="RefSeq" id="WP_110985893.1">
    <property type="nucleotide sequence ID" value="NZ_CAWNWM010000005.1"/>
</dbReference>
<dbReference type="PANTHER" id="PTHR34613:SF1">
    <property type="entry name" value="SLL6017 PROTEIN"/>
    <property type="match status" value="1"/>
</dbReference>
<name>A0A2W1JJF1_9CYAN</name>
<dbReference type="Pfam" id="PF14261">
    <property type="entry name" value="DUF4351"/>
    <property type="match status" value="1"/>
</dbReference>
<dbReference type="Proteomes" id="UP000248857">
    <property type="component" value="Unassembled WGS sequence"/>
</dbReference>
<organism evidence="2 3">
    <name type="scientific">Acaryochloris thomasi RCC1774</name>
    <dbReference type="NCBI Taxonomy" id="1764569"/>
    <lineage>
        <taxon>Bacteria</taxon>
        <taxon>Bacillati</taxon>
        <taxon>Cyanobacteriota</taxon>
        <taxon>Cyanophyceae</taxon>
        <taxon>Acaryochloridales</taxon>
        <taxon>Acaryochloridaceae</taxon>
        <taxon>Acaryochloris</taxon>
        <taxon>Acaryochloris thomasi</taxon>
    </lineage>
</organism>
<gene>
    <name evidence="2" type="ORF">C1752_01921</name>
</gene>
<sequence>MYDNTCKFLAETFSSDFATWLLGKPVPLTKLSPSELSLEPIRADALILLESEEHVLHIEFQTEPDATMPYRMADYRLRAFRRFPNKQMKQVVVYLTPTKSRFVHQTVFEIPGTRHEFGVVRLWEQPTQPFLDSPGLLPLAVLTQTLDKTQTLKQVAVQADSIQDKQVQSNVVASAAILAGLSLERSFINQVLRKEIMKQSVIYQDIIDEGRLEGHREGRLEESQSLILRQLNRRVGELPFELRSQLARLSLEQTEALAEALLDFAEQSDLVEWLERQ</sequence>
<comment type="caution">
    <text evidence="2">The sequence shown here is derived from an EMBL/GenBank/DDBJ whole genome shotgun (WGS) entry which is preliminary data.</text>
</comment>
<reference evidence="2 3" key="1">
    <citation type="journal article" date="2018" name="Sci. Rep.">
        <title>A novel species of the marine cyanobacterium Acaryochloris with a unique pigment content and lifestyle.</title>
        <authorList>
            <person name="Partensky F."/>
            <person name="Six C."/>
            <person name="Ratin M."/>
            <person name="Garczarek L."/>
            <person name="Vaulot D."/>
            <person name="Probert I."/>
            <person name="Calteau A."/>
            <person name="Gourvil P."/>
            <person name="Marie D."/>
            <person name="Grebert T."/>
            <person name="Bouchier C."/>
            <person name="Le Panse S."/>
            <person name="Gachenot M."/>
            <person name="Rodriguez F."/>
            <person name="Garrido J.L."/>
        </authorList>
    </citation>
    <scope>NUCLEOTIDE SEQUENCE [LARGE SCALE GENOMIC DNA]</scope>
    <source>
        <strain evidence="2 3">RCC1774</strain>
    </source>
</reference>
<evidence type="ECO:0000313" key="3">
    <source>
        <dbReference type="Proteomes" id="UP000248857"/>
    </source>
</evidence>
<dbReference type="InterPro" id="IPR025587">
    <property type="entry name" value="DUF4351"/>
</dbReference>
<feature type="domain" description="DUF4351" evidence="1">
    <location>
        <begin position="216"/>
        <end position="274"/>
    </location>
</feature>
<dbReference type="PANTHER" id="PTHR34613">
    <property type="entry name" value="SLL0800 PROTEIN"/>
    <property type="match status" value="1"/>
</dbReference>
<evidence type="ECO:0000313" key="2">
    <source>
        <dbReference type="EMBL" id="PZD73539.1"/>
    </source>
</evidence>
<protein>
    <recommendedName>
        <fullName evidence="1">DUF4351 domain-containing protein</fullName>
    </recommendedName>
</protein>
<dbReference type="OrthoDB" id="458251at2"/>
<evidence type="ECO:0000259" key="1">
    <source>
        <dbReference type="Pfam" id="PF14261"/>
    </source>
</evidence>
<dbReference type="InterPro" id="IPR010106">
    <property type="entry name" value="RpnA"/>
</dbReference>
<dbReference type="EMBL" id="PQWO01000005">
    <property type="protein sequence ID" value="PZD73539.1"/>
    <property type="molecule type" value="Genomic_DNA"/>
</dbReference>
<proteinExistence type="predicted"/>
<dbReference type="NCBIfam" id="TIGR01784">
    <property type="entry name" value="T_den_put_tspse"/>
    <property type="match status" value="1"/>
</dbReference>
<dbReference type="AlphaFoldDB" id="A0A2W1JJF1"/>